<evidence type="ECO:0000259" key="18">
    <source>
        <dbReference type="Pfam" id="PF01059"/>
    </source>
</evidence>
<organism evidence="19">
    <name type="scientific">Eleotris fusca</name>
    <name type="common">dusky sleeper</name>
    <dbReference type="NCBI Taxonomy" id="86233"/>
    <lineage>
        <taxon>Eukaryota</taxon>
        <taxon>Metazoa</taxon>
        <taxon>Chordata</taxon>
        <taxon>Craniata</taxon>
        <taxon>Vertebrata</taxon>
        <taxon>Euteleostomi</taxon>
        <taxon>Actinopterygii</taxon>
        <taxon>Neopterygii</taxon>
        <taxon>Teleostei</taxon>
        <taxon>Neoteleostei</taxon>
        <taxon>Acanthomorphata</taxon>
        <taxon>Gobiaria</taxon>
        <taxon>Gobiiformes</taxon>
        <taxon>Eleotroidei</taxon>
        <taxon>Eleotridae</taxon>
        <taxon>Eleotrinae</taxon>
        <taxon>Eleotris</taxon>
    </lineage>
</organism>
<dbReference type="EC" id="7.1.1.2" evidence="3 16"/>
<sequence length="460" mass="51328">MLKILIPTIMLIPTAWLTPAKWLWPTTLAQSLIIAFISLTWFMNTSETGWATLNYFMATDPLSTPLLVLTCWLLPLMILASQNHTMPEPVNRQRMYITLLISLQMFLIMAFSATEIILFYIMFEATLVPTLIIITRWGNQTERLNAGTYFLFYTLAGSLPLLVALLLLQNATGTLSLLILQYTPALPMITTADKLWWTGCLLAFLVKMPLYGVHLWLPKAHVEAPIAGSMILAAVLLKLGGYGMMRMMVMLEPLTKELSYPFIILALWGVIMTGSICLRQTDLKSLIAYSSVGHMGLVAGGILIQTPWGFTGALILMIAHGLTSSALFCLANTNYERTHSRTMMLARGLQVALPLMTAWWFIASLANLALPPLPNLMAELMIIVSLFNWSWWTIALTGAGTLITAGYSLYMFLMTQRGPLPAHIIALPPSHTREHLLMALHLLPLLLLILKPELIWSWTA</sequence>
<feature type="domain" description="NADH:quinone oxidoreductase/Mrp antiporter transmembrane" evidence="17">
    <location>
        <begin position="113"/>
        <end position="403"/>
    </location>
</feature>
<keyword evidence="9 16" id="KW-0249">Electron transport</keyword>
<dbReference type="EMBL" id="MH463449">
    <property type="protein sequence ID" value="QCG70261.1"/>
    <property type="molecule type" value="Genomic_DNA"/>
</dbReference>
<dbReference type="GO" id="GO:0048039">
    <property type="term" value="F:ubiquinone binding"/>
    <property type="evidence" value="ECO:0007669"/>
    <property type="project" value="TreeGrafter"/>
</dbReference>
<evidence type="ECO:0000256" key="5">
    <source>
        <dbReference type="ARBA" id="ARBA00022448"/>
    </source>
</evidence>
<evidence type="ECO:0000256" key="4">
    <source>
        <dbReference type="ARBA" id="ARBA00021006"/>
    </source>
</evidence>
<accession>A0A4D6SUU4</accession>
<dbReference type="Pfam" id="PF00361">
    <property type="entry name" value="Proton_antipo_M"/>
    <property type="match status" value="1"/>
</dbReference>
<dbReference type="NCBIfam" id="TIGR01972">
    <property type="entry name" value="NDH_I_M"/>
    <property type="match status" value="1"/>
</dbReference>
<evidence type="ECO:0000256" key="3">
    <source>
        <dbReference type="ARBA" id="ARBA00012944"/>
    </source>
</evidence>
<gene>
    <name evidence="19" type="primary">ND4</name>
</gene>
<keyword evidence="8" id="KW-1278">Translocase</keyword>
<dbReference type="GO" id="GO:0015990">
    <property type="term" value="P:electron transport coupled proton transport"/>
    <property type="evidence" value="ECO:0007669"/>
    <property type="project" value="TreeGrafter"/>
</dbReference>
<comment type="similarity">
    <text evidence="2 16">Belongs to the complex I subunit 4 family.</text>
</comment>
<feature type="transmembrane region" description="Helical" evidence="16">
    <location>
        <begin position="260"/>
        <end position="279"/>
    </location>
</feature>
<evidence type="ECO:0000256" key="11">
    <source>
        <dbReference type="ARBA" id="ARBA00023027"/>
    </source>
</evidence>
<dbReference type="InterPro" id="IPR010227">
    <property type="entry name" value="NADH_Q_OxRdtase_chainM/4"/>
</dbReference>
<keyword evidence="12 16" id="KW-0830">Ubiquinone</keyword>
<comment type="catalytic activity">
    <reaction evidence="15 16">
        <text>a ubiquinone + NADH + 5 H(+)(in) = a ubiquinol + NAD(+) + 4 H(+)(out)</text>
        <dbReference type="Rhea" id="RHEA:29091"/>
        <dbReference type="Rhea" id="RHEA-COMP:9565"/>
        <dbReference type="Rhea" id="RHEA-COMP:9566"/>
        <dbReference type="ChEBI" id="CHEBI:15378"/>
        <dbReference type="ChEBI" id="CHEBI:16389"/>
        <dbReference type="ChEBI" id="CHEBI:17976"/>
        <dbReference type="ChEBI" id="CHEBI:57540"/>
        <dbReference type="ChEBI" id="CHEBI:57945"/>
        <dbReference type="EC" id="7.1.1.2"/>
    </reaction>
</comment>
<feature type="transmembrane region" description="Helical" evidence="16">
    <location>
        <begin position="286"/>
        <end position="304"/>
    </location>
</feature>
<evidence type="ECO:0000256" key="16">
    <source>
        <dbReference type="RuleBase" id="RU003297"/>
    </source>
</evidence>
<evidence type="ECO:0000256" key="13">
    <source>
        <dbReference type="ARBA" id="ARBA00023128"/>
    </source>
</evidence>
<feature type="domain" description="NADH:ubiquinone oxidoreductase chain 4 N-terminal" evidence="18">
    <location>
        <begin position="1"/>
        <end position="110"/>
    </location>
</feature>
<keyword evidence="5 16" id="KW-0813">Transport</keyword>
<keyword evidence="7 16" id="KW-0812">Transmembrane</keyword>
<feature type="transmembrane region" description="Helical" evidence="16">
    <location>
        <begin position="390"/>
        <end position="415"/>
    </location>
</feature>
<evidence type="ECO:0000259" key="17">
    <source>
        <dbReference type="Pfam" id="PF00361"/>
    </source>
</evidence>
<geneLocation type="mitochondrion" evidence="19"/>
<evidence type="ECO:0000313" key="19">
    <source>
        <dbReference type="EMBL" id="QCG70261.1"/>
    </source>
</evidence>
<dbReference type="Pfam" id="PF01059">
    <property type="entry name" value="Oxidored_q5_N"/>
    <property type="match status" value="1"/>
</dbReference>
<keyword evidence="10 16" id="KW-1133">Transmembrane helix</keyword>
<evidence type="ECO:0000256" key="14">
    <source>
        <dbReference type="ARBA" id="ARBA00023136"/>
    </source>
</evidence>
<dbReference type="GO" id="GO:0031966">
    <property type="term" value="C:mitochondrial membrane"/>
    <property type="evidence" value="ECO:0007669"/>
    <property type="project" value="UniProtKB-SubCell"/>
</dbReference>
<feature type="transmembrane region" description="Helical" evidence="16">
    <location>
        <begin position="351"/>
        <end position="370"/>
    </location>
</feature>
<evidence type="ECO:0000256" key="9">
    <source>
        <dbReference type="ARBA" id="ARBA00022982"/>
    </source>
</evidence>
<evidence type="ECO:0000256" key="6">
    <source>
        <dbReference type="ARBA" id="ARBA00022660"/>
    </source>
</evidence>
<dbReference type="GO" id="GO:0008137">
    <property type="term" value="F:NADH dehydrogenase (ubiquinone) activity"/>
    <property type="evidence" value="ECO:0007669"/>
    <property type="project" value="UniProtKB-UniRule"/>
</dbReference>
<dbReference type="PRINTS" id="PR01437">
    <property type="entry name" value="NUOXDRDTASE4"/>
</dbReference>
<feature type="transmembrane region" description="Helical" evidence="16">
    <location>
        <begin position="62"/>
        <end position="81"/>
    </location>
</feature>
<dbReference type="PANTHER" id="PTHR43507:SF20">
    <property type="entry name" value="NADH-UBIQUINONE OXIDOREDUCTASE CHAIN 4"/>
    <property type="match status" value="1"/>
</dbReference>
<feature type="transmembrane region" description="Helical" evidence="16">
    <location>
        <begin position="21"/>
        <end position="42"/>
    </location>
</feature>
<reference evidence="19" key="1">
    <citation type="journal article" date="2019" name="Conserv. Genet.">
        <title>Phylogeography of Eleotris fusca (Teleostei: Gobioidei: Eleotridae) in the Indo-Pacific area reveals a cryptic species in the Indian Ocean.</title>
        <authorList>
            <person name="Mennesson M.I."/>
            <person name="Bonillo C."/>
            <person name="Keith P."/>
        </authorList>
    </citation>
    <scope>NUCLEOTIDE SEQUENCE</scope>
    <source>
        <strain evidence="19">E_f_115_Futuna</strain>
    </source>
</reference>
<feature type="transmembrane region" description="Helical" evidence="16">
    <location>
        <begin position="310"/>
        <end position="330"/>
    </location>
</feature>
<feature type="transmembrane region" description="Helical" evidence="16">
    <location>
        <begin position="93"/>
        <end position="111"/>
    </location>
</feature>
<feature type="transmembrane region" description="Helical" evidence="16">
    <location>
        <begin position="195"/>
        <end position="217"/>
    </location>
</feature>
<name>A0A4D6SUU4_9TELE</name>
<comment type="function">
    <text evidence="16">Core subunit of the mitochondrial membrane respiratory chain NADH dehydrogenase (Complex I) which catalyzes electron transfer from NADH through the respiratory chain, using ubiquinone as an electron acceptor. Essential for the catalytic activity and assembly of complex I.</text>
</comment>
<evidence type="ECO:0000256" key="2">
    <source>
        <dbReference type="ARBA" id="ARBA00009025"/>
    </source>
</evidence>
<evidence type="ECO:0000256" key="1">
    <source>
        <dbReference type="ARBA" id="ARBA00004225"/>
    </source>
</evidence>
<feature type="transmembrane region" description="Helical" evidence="16">
    <location>
        <begin position="117"/>
        <end position="137"/>
    </location>
</feature>
<dbReference type="AlphaFoldDB" id="A0A4D6SUU4"/>
<dbReference type="InterPro" id="IPR003918">
    <property type="entry name" value="NADH_UbQ_OxRdtase"/>
</dbReference>
<dbReference type="InterPro" id="IPR001750">
    <property type="entry name" value="ND/Mrp_TM"/>
</dbReference>
<dbReference type="PANTHER" id="PTHR43507">
    <property type="entry name" value="NADH-UBIQUINONE OXIDOREDUCTASE CHAIN 4"/>
    <property type="match status" value="1"/>
</dbReference>
<comment type="subcellular location">
    <subcellularLocation>
        <location evidence="1 16">Mitochondrion membrane</location>
        <topology evidence="1 16">Multi-pass membrane protein</topology>
    </subcellularLocation>
</comment>
<keyword evidence="14 16" id="KW-0472">Membrane</keyword>
<evidence type="ECO:0000256" key="10">
    <source>
        <dbReference type="ARBA" id="ARBA00022989"/>
    </source>
</evidence>
<evidence type="ECO:0000256" key="12">
    <source>
        <dbReference type="ARBA" id="ARBA00023075"/>
    </source>
</evidence>
<dbReference type="GO" id="GO:0003954">
    <property type="term" value="F:NADH dehydrogenase activity"/>
    <property type="evidence" value="ECO:0007669"/>
    <property type="project" value="TreeGrafter"/>
</dbReference>
<feature type="transmembrane region" description="Helical" evidence="16">
    <location>
        <begin position="224"/>
        <end position="245"/>
    </location>
</feature>
<keyword evidence="11 16" id="KW-0520">NAD</keyword>
<protein>
    <recommendedName>
        <fullName evidence="4 16">NADH-ubiquinone oxidoreductase chain 4</fullName>
        <ecNumber evidence="3 16">7.1.1.2</ecNumber>
    </recommendedName>
</protein>
<keyword evidence="13 16" id="KW-0496">Mitochondrion</keyword>
<feature type="transmembrane region" description="Helical" evidence="16">
    <location>
        <begin position="149"/>
        <end position="168"/>
    </location>
</feature>
<proteinExistence type="inferred from homology"/>
<dbReference type="GO" id="GO:0042773">
    <property type="term" value="P:ATP synthesis coupled electron transport"/>
    <property type="evidence" value="ECO:0007669"/>
    <property type="project" value="InterPro"/>
</dbReference>
<evidence type="ECO:0000256" key="7">
    <source>
        <dbReference type="ARBA" id="ARBA00022692"/>
    </source>
</evidence>
<keyword evidence="6 16" id="KW-0679">Respiratory chain</keyword>
<dbReference type="InterPro" id="IPR000260">
    <property type="entry name" value="NADH4_N"/>
</dbReference>
<evidence type="ECO:0000256" key="15">
    <source>
        <dbReference type="ARBA" id="ARBA00049551"/>
    </source>
</evidence>
<evidence type="ECO:0000256" key="8">
    <source>
        <dbReference type="ARBA" id="ARBA00022967"/>
    </source>
</evidence>